<proteinExistence type="inferred from homology"/>
<dbReference type="Gene3D" id="2.170.150.30">
    <property type="entry name" value="RIG-I-like receptor, C-terminal regulatory domain"/>
    <property type="match status" value="1"/>
</dbReference>
<dbReference type="GO" id="GO:0005524">
    <property type="term" value="F:ATP binding"/>
    <property type="evidence" value="ECO:0007669"/>
    <property type="project" value="UniProtKB-KW"/>
</dbReference>
<dbReference type="GO" id="GO:0003723">
    <property type="term" value="F:RNA binding"/>
    <property type="evidence" value="ECO:0007669"/>
    <property type="project" value="UniProtKB-KW"/>
</dbReference>
<feature type="region of interest" description="Disordered" evidence="16">
    <location>
        <begin position="991"/>
        <end position="1053"/>
    </location>
</feature>
<feature type="region of interest" description="Disordered" evidence="16">
    <location>
        <begin position="1153"/>
        <end position="1176"/>
    </location>
</feature>
<evidence type="ECO:0000256" key="12">
    <source>
        <dbReference type="ARBA" id="ARBA00022859"/>
    </source>
</evidence>
<organism evidence="20 21">
    <name type="scientific">Elysia chlorotica</name>
    <name type="common">Eastern emerald elysia</name>
    <name type="synonym">Sea slug</name>
    <dbReference type="NCBI Taxonomy" id="188477"/>
    <lineage>
        <taxon>Eukaryota</taxon>
        <taxon>Metazoa</taxon>
        <taxon>Spiralia</taxon>
        <taxon>Lophotrochozoa</taxon>
        <taxon>Mollusca</taxon>
        <taxon>Gastropoda</taxon>
        <taxon>Heterobranchia</taxon>
        <taxon>Euthyneura</taxon>
        <taxon>Panpulmonata</taxon>
        <taxon>Sacoglossa</taxon>
        <taxon>Placobranchoidea</taxon>
        <taxon>Plakobranchidae</taxon>
        <taxon>Elysia</taxon>
    </lineage>
</organism>
<sequence>MAEMKNWIFDPQYLRIISKSLSDTFVEYLLPQPVLHLSALLKSQSDLFREIGTAHGDRELIEELVHYLTEDESEEVELTVELRKVLHQLHDAPGNDYINCPPSKRLGAGKLSSDLIFLMDGSFLNQLSQQEACKICSIMCEKNFISKKSSEIALKKNNAIEICLEVLRSIRQRKPDWPFEFVKCLQSTQTLHTDLESSTSVPKAEISRQNKVDVDEKMELASNFSLTTRAVKILEDGPPLSSKFSDDDSKECNAYAELIRKEQRHMADFSDVSSDSDGDDSDEEAVDLSLREYQVELARDALNGKNTIICAPTGSGKTRVATHIILDHLQKHPDVKKRVAFLARTVPLVMQQFKSLKKYLPSKYQMENITGDNENSMSLHKLLEHYDVFVMTPRILENHVTGDNPLIPGGLAAFSLLVFDECHHTRKGEAYNTLMLSYLHTKRQSPKDLPQVVGLTASIGVEKAKDVSEAEKNILKICSNLDAVCISVVKEHEEEMKKLVPVPNEEIKRLKERDLDECSQKIVKIMMDLEQRALQNIKEVNEQDLEKLMKKIPQDRKSQQYGQWVVMMEKKAMAVARQPEKETNTSIRSLLVIADHLKAYNVALDLYDLVQWRDVLDFLKKRFNHFCERKAEGGLTVAEDTLYHFFQELEQLRRTKKSSNKNLRELKKVIKENLLQDDEAQGENPKVAKGIIFVRTRFLAHALARSMEDSKDGRLKSLGTSVFTGTEAPESEGGMTSTQQEEIIEQFMCGSLRLLVATSVAEEGLDIPECNLVIKYNHVGNEVTTVQMRGRSRKKGGKSVLLAFDSICKKEYINQYDATMMKNAIRNVSSMTEDDIRKSNEKNQEEVLKNDEIDKLVKQNEKRQLIDKEFKMVCKLCRQTVIHSKDIKTIDDSHHVVVNREFRMQVGTRRNKSLHVTGQMATYGSAICKGRPEKQASCGNILGALMIFSKIPFIVLFVGSFGFETGENQPLVFYNSWKKVPYRIKDIQNEDKQRCISDHNSSLTESSEMESQSSMAQNQGTPDGKFDRLPTNKADASRSNLEDSATSAGSGGSITQAKTMAQLQEPNARASAEDSGFLTRAVRGEATAPSNTALTRLPERHEVFREQGKDEVHAEATAPRTQQQDHHLAETQQLLQDVYLSTISTFQPPKSKIVIDAPESSFSSPLISLSESENED</sequence>
<feature type="region of interest" description="Disordered" evidence="16">
    <location>
        <begin position="1107"/>
        <end position="1130"/>
    </location>
</feature>
<dbReference type="AlphaFoldDB" id="A0A3S1AZR6"/>
<evidence type="ECO:0000256" key="5">
    <source>
        <dbReference type="ARBA" id="ARBA00022588"/>
    </source>
</evidence>
<dbReference type="Pfam" id="PF18119">
    <property type="entry name" value="RIG-I_C"/>
    <property type="match status" value="1"/>
</dbReference>
<comment type="subcellular location">
    <subcellularLocation>
        <location evidence="1">Cytoplasm</location>
    </subcellularLocation>
</comment>
<evidence type="ECO:0000256" key="13">
    <source>
        <dbReference type="ARBA" id="ARBA00022884"/>
    </source>
</evidence>
<evidence type="ECO:0000256" key="8">
    <source>
        <dbReference type="ARBA" id="ARBA00022801"/>
    </source>
</evidence>
<evidence type="ECO:0000259" key="18">
    <source>
        <dbReference type="PROSITE" id="PS51194"/>
    </source>
</evidence>
<comment type="catalytic activity">
    <reaction evidence="15">
        <text>ATP + H2O = ADP + phosphate + H(+)</text>
        <dbReference type="Rhea" id="RHEA:13065"/>
        <dbReference type="ChEBI" id="CHEBI:15377"/>
        <dbReference type="ChEBI" id="CHEBI:15378"/>
        <dbReference type="ChEBI" id="CHEBI:30616"/>
        <dbReference type="ChEBI" id="CHEBI:43474"/>
        <dbReference type="ChEBI" id="CHEBI:456216"/>
        <dbReference type="EC" id="3.6.4.13"/>
    </reaction>
    <physiologicalReaction direction="left-to-right" evidence="15">
        <dbReference type="Rhea" id="RHEA:13066"/>
    </physiologicalReaction>
</comment>
<dbReference type="PROSITE" id="PS51789">
    <property type="entry name" value="RLR_CTR"/>
    <property type="match status" value="1"/>
</dbReference>
<feature type="domain" description="Helicase C-terminal" evidence="18">
    <location>
        <begin position="662"/>
        <end position="836"/>
    </location>
</feature>
<gene>
    <name evidence="20" type="ORF">EGW08_015912</name>
</gene>
<dbReference type="GO" id="GO:0051607">
    <property type="term" value="P:defense response to virus"/>
    <property type="evidence" value="ECO:0007669"/>
    <property type="project" value="UniProtKB-KW"/>
</dbReference>
<dbReference type="GO" id="GO:0046872">
    <property type="term" value="F:metal ion binding"/>
    <property type="evidence" value="ECO:0007669"/>
    <property type="project" value="UniProtKB-KW"/>
</dbReference>
<evidence type="ECO:0000256" key="2">
    <source>
        <dbReference type="ARBA" id="ARBA00006866"/>
    </source>
</evidence>
<dbReference type="InterPro" id="IPR027417">
    <property type="entry name" value="P-loop_NTPase"/>
</dbReference>
<keyword evidence="9" id="KW-0347">Helicase</keyword>
<dbReference type="SUPFAM" id="SSF52540">
    <property type="entry name" value="P-loop containing nucleoside triphosphate hydrolases"/>
    <property type="match status" value="2"/>
</dbReference>
<evidence type="ECO:0000259" key="17">
    <source>
        <dbReference type="PROSITE" id="PS51192"/>
    </source>
</evidence>
<dbReference type="InterPro" id="IPR038557">
    <property type="entry name" value="RLR_C_sf"/>
</dbReference>
<keyword evidence="10" id="KW-0862">Zinc</keyword>
<dbReference type="InterPro" id="IPR021673">
    <property type="entry name" value="RLR_CTR"/>
</dbReference>
<dbReference type="GO" id="GO:0045087">
    <property type="term" value="P:innate immune response"/>
    <property type="evidence" value="ECO:0007669"/>
    <property type="project" value="UniProtKB-KW"/>
</dbReference>
<evidence type="ECO:0000256" key="11">
    <source>
        <dbReference type="ARBA" id="ARBA00022840"/>
    </source>
</evidence>
<dbReference type="InterPro" id="IPR011545">
    <property type="entry name" value="DEAD/DEAH_box_helicase_dom"/>
</dbReference>
<dbReference type="PANTHER" id="PTHR14074">
    <property type="entry name" value="HELICASE WITH DEATH DOMAIN-RELATED"/>
    <property type="match status" value="1"/>
</dbReference>
<dbReference type="Pfam" id="PF11648">
    <property type="entry name" value="RIG-I_C-RD"/>
    <property type="match status" value="1"/>
</dbReference>
<dbReference type="PROSITE" id="PS51192">
    <property type="entry name" value="HELICASE_ATP_BIND_1"/>
    <property type="match status" value="1"/>
</dbReference>
<evidence type="ECO:0000256" key="4">
    <source>
        <dbReference type="ARBA" id="ARBA00022490"/>
    </source>
</evidence>
<evidence type="ECO:0000313" key="20">
    <source>
        <dbReference type="EMBL" id="RUS76324.1"/>
    </source>
</evidence>
<keyword evidence="21" id="KW-1185">Reference proteome</keyword>
<accession>A0A3S1AZR6</accession>
<dbReference type="Gene3D" id="3.40.50.300">
    <property type="entry name" value="P-loop containing nucleotide triphosphate hydrolases"/>
    <property type="match status" value="2"/>
</dbReference>
<comment type="similarity">
    <text evidence="2">Belongs to the helicase family. RLR subfamily.</text>
</comment>
<evidence type="ECO:0000256" key="3">
    <source>
        <dbReference type="ARBA" id="ARBA00012552"/>
    </source>
</evidence>
<evidence type="ECO:0000256" key="7">
    <source>
        <dbReference type="ARBA" id="ARBA00022741"/>
    </source>
</evidence>
<keyword evidence="7" id="KW-0547">Nucleotide-binding</keyword>
<dbReference type="InterPro" id="IPR014001">
    <property type="entry name" value="Helicase_ATP-bd"/>
</dbReference>
<keyword evidence="11" id="KW-0067">ATP-binding</keyword>
<keyword evidence="4" id="KW-0963">Cytoplasm</keyword>
<keyword evidence="12" id="KW-0391">Immunity</keyword>
<evidence type="ECO:0000256" key="15">
    <source>
        <dbReference type="ARBA" id="ARBA00049390"/>
    </source>
</evidence>
<dbReference type="STRING" id="188477.A0A3S1AZR6"/>
<dbReference type="OrthoDB" id="416741at2759"/>
<evidence type="ECO:0000256" key="6">
    <source>
        <dbReference type="ARBA" id="ARBA00022723"/>
    </source>
</evidence>
<dbReference type="GO" id="GO:0005737">
    <property type="term" value="C:cytoplasm"/>
    <property type="evidence" value="ECO:0007669"/>
    <property type="project" value="UniProtKB-SubCell"/>
</dbReference>
<dbReference type="InterPro" id="IPR001650">
    <property type="entry name" value="Helicase_C-like"/>
</dbReference>
<dbReference type="PANTHER" id="PTHR14074:SF16">
    <property type="entry name" value="ANTIVIRAL INNATE IMMUNE RESPONSE RECEPTOR RIG-I"/>
    <property type="match status" value="1"/>
</dbReference>
<feature type="compositionally biased region" description="Low complexity" evidence="16">
    <location>
        <begin position="1158"/>
        <end position="1176"/>
    </location>
</feature>
<evidence type="ECO:0000256" key="1">
    <source>
        <dbReference type="ARBA" id="ARBA00004496"/>
    </source>
</evidence>
<dbReference type="PROSITE" id="PS51194">
    <property type="entry name" value="HELICASE_CTER"/>
    <property type="match status" value="1"/>
</dbReference>
<evidence type="ECO:0000256" key="16">
    <source>
        <dbReference type="SAM" id="MobiDB-lite"/>
    </source>
</evidence>
<dbReference type="InterPro" id="IPR041204">
    <property type="entry name" value="RIG-I-like_C"/>
</dbReference>
<evidence type="ECO:0000259" key="19">
    <source>
        <dbReference type="PROSITE" id="PS51789"/>
    </source>
</evidence>
<keyword evidence="8" id="KW-0378">Hydrolase</keyword>
<comment type="caution">
    <text evidence="20">The sequence shown here is derived from an EMBL/GenBank/DDBJ whole genome shotgun (WGS) entry which is preliminary data.</text>
</comment>
<dbReference type="Proteomes" id="UP000271974">
    <property type="component" value="Unassembled WGS sequence"/>
</dbReference>
<dbReference type="GO" id="GO:0016787">
    <property type="term" value="F:hydrolase activity"/>
    <property type="evidence" value="ECO:0007669"/>
    <property type="project" value="UniProtKB-KW"/>
</dbReference>
<dbReference type="EC" id="3.6.4.13" evidence="3"/>
<dbReference type="Pfam" id="PF00270">
    <property type="entry name" value="DEAD"/>
    <property type="match status" value="1"/>
</dbReference>
<protein>
    <recommendedName>
        <fullName evidence="3">RNA helicase</fullName>
        <ecNumber evidence="3">3.6.4.13</ecNumber>
    </recommendedName>
</protein>
<dbReference type="Pfam" id="PF00271">
    <property type="entry name" value="Helicase_C"/>
    <property type="match status" value="1"/>
</dbReference>
<evidence type="ECO:0000256" key="14">
    <source>
        <dbReference type="ARBA" id="ARBA00023118"/>
    </source>
</evidence>
<dbReference type="InterPro" id="IPR051363">
    <property type="entry name" value="RLR_Helicase"/>
</dbReference>
<dbReference type="EMBL" id="RQTK01000671">
    <property type="protein sequence ID" value="RUS76324.1"/>
    <property type="molecule type" value="Genomic_DNA"/>
</dbReference>
<feature type="domain" description="RLR CTR" evidence="19">
    <location>
        <begin position="860"/>
        <end position="994"/>
    </location>
</feature>
<dbReference type="SMART" id="SM00490">
    <property type="entry name" value="HELICc"/>
    <property type="match status" value="1"/>
</dbReference>
<dbReference type="Gene3D" id="1.20.1320.30">
    <property type="match status" value="1"/>
</dbReference>
<keyword evidence="14" id="KW-0051">Antiviral defense</keyword>
<keyword evidence="6" id="KW-0479">Metal-binding</keyword>
<keyword evidence="5" id="KW-0399">Innate immunity</keyword>
<evidence type="ECO:0000256" key="10">
    <source>
        <dbReference type="ARBA" id="ARBA00022833"/>
    </source>
</evidence>
<reference evidence="20 21" key="1">
    <citation type="submission" date="2019-01" db="EMBL/GenBank/DDBJ databases">
        <title>A draft genome assembly of the solar-powered sea slug Elysia chlorotica.</title>
        <authorList>
            <person name="Cai H."/>
            <person name="Li Q."/>
            <person name="Fang X."/>
            <person name="Li J."/>
            <person name="Curtis N.E."/>
            <person name="Altenburger A."/>
            <person name="Shibata T."/>
            <person name="Feng M."/>
            <person name="Maeda T."/>
            <person name="Schwartz J.A."/>
            <person name="Shigenobu S."/>
            <person name="Lundholm N."/>
            <person name="Nishiyama T."/>
            <person name="Yang H."/>
            <person name="Hasebe M."/>
            <person name="Li S."/>
            <person name="Pierce S.K."/>
            <person name="Wang J."/>
        </authorList>
    </citation>
    <scope>NUCLEOTIDE SEQUENCE [LARGE SCALE GENOMIC DNA]</scope>
    <source>
        <strain evidence="20">EC2010</strain>
        <tissue evidence="20">Whole organism of an adult</tissue>
    </source>
</reference>
<feature type="compositionally biased region" description="Low complexity" evidence="16">
    <location>
        <begin position="1001"/>
        <end position="1014"/>
    </location>
</feature>
<dbReference type="SMART" id="SM00487">
    <property type="entry name" value="DEXDc"/>
    <property type="match status" value="1"/>
</dbReference>
<keyword evidence="13" id="KW-0694">RNA-binding</keyword>
<evidence type="ECO:0000256" key="9">
    <source>
        <dbReference type="ARBA" id="ARBA00022806"/>
    </source>
</evidence>
<name>A0A3S1AZR6_ELYCH</name>
<feature type="domain" description="Helicase ATP-binding" evidence="17">
    <location>
        <begin position="298"/>
        <end position="477"/>
    </location>
</feature>
<evidence type="ECO:0000313" key="21">
    <source>
        <dbReference type="Proteomes" id="UP000271974"/>
    </source>
</evidence>
<dbReference type="GO" id="GO:0003724">
    <property type="term" value="F:RNA helicase activity"/>
    <property type="evidence" value="ECO:0007669"/>
    <property type="project" value="UniProtKB-EC"/>
</dbReference>